<evidence type="ECO:0000256" key="3">
    <source>
        <dbReference type="ARBA" id="ARBA00011870"/>
    </source>
</evidence>
<comment type="caution">
    <text evidence="9">The sequence shown here is derived from an EMBL/GenBank/DDBJ whole genome shotgun (WGS) entry which is preliminary data.</text>
</comment>
<dbReference type="PROSITE" id="PS00544">
    <property type="entry name" value="METMALONYL_COA_MUTASE"/>
    <property type="match status" value="1"/>
</dbReference>
<dbReference type="InterPro" id="IPR016176">
    <property type="entry name" value="Cbl-dep_enz_cat"/>
</dbReference>
<organism evidence="9 10">
    <name type="scientific">Actinomadura soli</name>
    <dbReference type="NCBI Taxonomy" id="2508997"/>
    <lineage>
        <taxon>Bacteria</taxon>
        <taxon>Bacillati</taxon>
        <taxon>Actinomycetota</taxon>
        <taxon>Actinomycetes</taxon>
        <taxon>Streptosporangiales</taxon>
        <taxon>Thermomonosporaceae</taxon>
        <taxon>Actinomadura</taxon>
    </lineage>
</organism>
<dbReference type="CDD" id="cd03677">
    <property type="entry name" value="MM_CoA_mutase_beta"/>
    <property type="match status" value="1"/>
</dbReference>
<comment type="similarity">
    <text evidence="2">Belongs to the methylmalonyl-CoA mutase family.</text>
</comment>
<dbReference type="GO" id="GO:0019678">
    <property type="term" value="P:propionate metabolic process, methylmalonyl pathway"/>
    <property type="evidence" value="ECO:0007669"/>
    <property type="project" value="TreeGrafter"/>
</dbReference>
<dbReference type="PANTHER" id="PTHR48101:SF4">
    <property type="entry name" value="METHYLMALONYL-COA MUTASE, MITOCHONDRIAL"/>
    <property type="match status" value="1"/>
</dbReference>
<proteinExistence type="inferred from homology"/>
<evidence type="ECO:0000256" key="1">
    <source>
        <dbReference type="ARBA" id="ARBA00001922"/>
    </source>
</evidence>
<dbReference type="OrthoDB" id="9762378at2"/>
<comment type="cofactor">
    <cofactor evidence="1">
        <name>adenosylcob(III)alamin</name>
        <dbReference type="ChEBI" id="CHEBI:18408"/>
    </cofactor>
</comment>
<dbReference type="InterPro" id="IPR006099">
    <property type="entry name" value="MeMalonylCoA_mutase_a/b_cat"/>
</dbReference>
<keyword evidence="7" id="KW-0170">Cobalt</keyword>
<evidence type="ECO:0000313" key="10">
    <source>
        <dbReference type="Proteomes" id="UP000309174"/>
    </source>
</evidence>
<keyword evidence="6" id="KW-0413">Isomerase</keyword>
<evidence type="ECO:0000256" key="5">
    <source>
        <dbReference type="ARBA" id="ARBA00022628"/>
    </source>
</evidence>
<accession>A0A5C4J299</accession>
<dbReference type="AlphaFoldDB" id="A0A5C4J299"/>
<dbReference type="Proteomes" id="UP000309174">
    <property type="component" value="Unassembled WGS sequence"/>
</dbReference>
<protein>
    <recommendedName>
        <fullName evidence="4">methylmalonyl-CoA mutase</fullName>
        <ecNumber evidence="4">5.4.99.2</ecNumber>
    </recommendedName>
</protein>
<gene>
    <name evidence="9" type="ORF">ETD83_33545</name>
</gene>
<dbReference type="GO" id="GO:0005737">
    <property type="term" value="C:cytoplasm"/>
    <property type="evidence" value="ECO:0007669"/>
    <property type="project" value="TreeGrafter"/>
</dbReference>
<dbReference type="EC" id="5.4.99.2" evidence="4"/>
<dbReference type="RefSeq" id="WP_138649224.1">
    <property type="nucleotide sequence ID" value="NZ_VCKW01000254.1"/>
</dbReference>
<dbReference type="Pfam" id="PF01642">
    <property type="entry name" value="MM_CoA_mutase"/>
    <property type="match status" value="2"/>
</dbReference>
<dbReference type="SUPFAM" id="SSF51703">
    <property type="entry name" value="Cobalamin (vitamin B12)-dependent enzymes"/>
    <property type="match status" value="1"/>
</dbReference>
<comment type="subunit">
    <text evidence="3">Heterodimer of an alpha and a beta chain.</text>
</comment>
<evidence type="ECO:0000256" key="2">
    <source>
        <dbReference type="ARBA" id="ARBA00008465"/>
    </source>
</evidence>
<dbReference type="GO" id="GO:0004494">
    <property type="term" value="F:methylmalonyl-CoA mutase activity"/>
    <property type="evidence" value="ECO:0007669"/>
    <property type="project" value="UniProtKB-EC"/>
</dbReference>
<evidence type="ECO:0000256" key="6">
    <source>
        <dbReference type="ARBA" id="ARBA00023235"/>
    </source>
</evidence>
<keyword evidence="5" id="KW-0846">Cobalamin</keyword>
<name>A0A5C4J299_9ACTN</name>
<dbReference type="GO" id="GO:0031419">
    <property type="term" value="F:cobalamin binding"/>
    <property type="evidence" value="ECO:0007669"/>
    <property type="project" value="UniProtKB-KW"/>
</dbReference>
<sequence length="633" mass="66200">MTVPPDEIELAAAFSPAGRDRWREMVKGVLRRSGAAAEDTPLGEIEDLLTRESYDGVPIAPLYTREDAPPGRPGLAPYVREVRPDGEGIAGWDVRQLHAHPDPAVTREAILADLENGATSIWLRLGDGGLPVSALGEALRGVLLDLAPVALDAGTETAGAADAFLALVAERGNAADASGTLGADPLGQAARIGTPGSLDGAAALAVRCVREFPKLRAVVADGTPYHDAGGSDAEELGAAVAAGVAYLRALTEAGLSVDEAFGQIEFRLAVNADQFASIAKLRAARRLWARVAEVGGAADGTSARIHAVTSSAMMTRRDPWVNMLRTTLAAFAAGTGGADAVTVQPFDARLGLPSSSPHPPPFKRRASLGLPDGFARRIARNTQTLLLEESSLARVVDPAGGSWYAESLTEGLAHAAWAWFTEIEKAGGLAAALESGLVADRIAATWARRREDIARRKAPLTGVSEFPNLAETLPEREGAPERASAYSHFTSRAQLPVVTYAQDFEALRDRSDAHAEATGARPRVFLATLGPIAVHTARASFAANLFQAGGIETVSGPPEEFESSGTTLACLCSSDAVYEDQAAEAARDLRDAGAVKIWLAGKGTYEGVDAGVYAGCDAIEVLETALRDLGVNE</sequence>
<feature type="domain" description="Methylmalonyl-CoA mutase alpha/beta chain catalytic" evidence="8">
    <location>
        <begin position="136"/>
        <end position="355"/>
    </location>
</feature>
<dbReference type="EMBL" id="VCKW01000254">
    <property type="protein sequence ID" value="TMQ90875.1"/>
    <property type="molecule type" value="Genomic_DNA"/>
</dbReference>
<dbReference type="PANTHER" id="PTHR48101">
    <property type="entry name" value="METHYLMALONYL-COA MUTASE, MITOCHONDRIAL-RELATED"/>
    <property type="match status" value="1"/>
</dbReference>
<evidence type="ECO:0000256" key="4">
    <source>
        <dbReference type="ARBA" id="ARBA00012398"/>
    </source>
</evidence>
<evidence type="ECO:0000313" key="9">
    <source>
        <dbReference type="EMBL" id="TMQ90875.1"/>
    </source>
</evidence>
<reference evidence="9 10" key="1">
    <citation type="submission" date="2019-05" db="EMBL/GenBank/DDBJ databases">
        <title>Draft genome sequence of Actinomadura sp. 14C53.</title>
        <authorList>
            <person name="Saricaoglu S."/>
            <person name="Isik K."/>
        </authorList>
    </citation>
    <scope>NUCLEOTIDE SEQUENCE [LARGE SCALE GENOMIC DNA]</scope>
    <source>
        <strain evidence="9 10">14C53</strain>
    </source>
</reference>
<evidence type="ECO:0000259" key="8">
    <source>
        <dbReference type="Pfam" id="PF01642"/>
    </source>
</evidence>
<keyword evidence="10" id="KW-1185">Reference proteome</keyword>
<evidence type="ECO:0000256" key="7">
    <source>
        <dbReference type="ARBA" id="ARBA00023285"/>
    </source>
</evidence>
<dbReference type="Gene3D" id="3.20.20.240">
    <property type="entry name" value="Methylmalonyl-CoA mutase"/>
    <property type="match status" value="1"/>
</dbReference>
<feature type="domain" description="Methylmalonyl-CoA mutase alpha/beta chain catalytic" evidence="8">
    <location>
        <begin position="368"/>
        <end position="472"/>
    </location>
</feature>
<dbReference type="Gene3D" id="3.40.50.280">
    <property type="entry name" value="Cobalamin-binding domain"/>
    <property type="match status" value="1"/>
</dbReference>
<dbReference type="InterPro" id="IPR058549">
    <property type="entry name" value="MeMalonylCoA_mutase_a/b_site"/>
</dbReference>